<comment type="caution">
    <text evidence="2">The sequence shown here is derived from an EMBL/GenBank/DDBJ whole genome shotgun (WGS) entry which is preliminary data.</text>
</comment>
<dbReference type="InterPro" id="IPR050426">
    <property type="entry name" value="Glycosyltransferase_28"/>
</dbReference>
<dbReference type="PANTHER" id="PTHR48050:SF13">
    <property type="entry name" value="STEROL 3-BETA-GLUCOSYLTRANSFERASE UGT80A2"/>
    <property type="match status" value="1"/>
</dbReference>
<dbReference type="Proteomes" id="UP001564626">
    <property type="component" value="Unassembled WGS sequence"/>
</dbReference>
<feature type="domain" description="Erythromycin biosynthesis protein CIII-like C-terminal" evidence="1">
    <location>
        <begin position="266"/>
        <end position="368"/>
    </location>
</feature>
<dbReference type="InterPro" id="IPR010610">
    <property type="entry name" value="EryCIII-like_C"/>
</dbReference>
<reference evidence="2 3" key="1">
    <citation type="submission" date="2024-08" db="EMBL/GenBank/DDBJ databases">
        <title>Genome mining of Saccharopolyspora cebuensis PGLac3 from Nigerian medicinal plant.</title>
        <authorList>
            <person name="Ezeobiora C.E."/>
            <person name="Igbokwe N.H."/>
            <person name="Amin D.H."/>
            <person name="Mendie U.E."/>
        </authorList>
    </citation>
    <scope>NUCLEOTIDE SEQUENCE [LARGE SCALE GENOMIC DNA]</scope>
    <source>
        <strain evidence="2 3">PGLac3</strain>
    </source>
</reference>
<dbReference type="CDD" id="cd03784">
    <property type="entry name" value="GT1_Gtf-like"/>
    <property type="match status" value="1"/>
</dbReference>
<proteinExistence type="predicted"/>
<gene>
    <name evidence="2" type="ORF">AB8O55_16600</name>
</gene>
<evidence type="ECO:0000313" key="2">
    <source>
        <dbReference type="EMBL" id="MEY8041031.1"/>
    </source>
</evidence>
<protein>
    <submittedName>
        <fullName evidence="2">Nucleotide disphospho-sugar-binding domain-containing protein</fullName>
    </submittedName>
</protein>
<dbReference type="EMBL" id="JBGEHV010000030">
    <property type="protein sequence ID" value="MEY8041031.1"/>
    <property type="molecule type" value="Genomic_DNA"/>
</dbReference>
<keyword evidence="3" id="KW-1185">Reference proteome</keyword>
<dbReference type="PANTHER" id="PTHR48050">
    <property type="entry name" value="STEROL 3-BETA-GLUCOSYLTRANSFERASE"/>
    <property type="match status" value="1"/>
</dbReference>
<organism evidence="2 3">
    <name type="scientific">Saccharopolyspora cebuensis</name>
    <dbReference type="NCBI Taxonomy" id="418759"/>
    <lineage>
        <taxon>Bacteria</taxon>
        <taxon>Bacillati</taxon>
        <taxon>Actinomycetota</taxon>
        <taxon>Actinomycetes</taxon>
        <taxon>Pseudonocardiales</taxon>
        <taxon>Pseudonocardiaceae</taxon>
        <taxon>Saccharopolyspora</taxon>
    </lineage>
</organism>
<dbReference type="SUPFAM" id="SSF53756">
    <property type="entry name" value="UDP-Glycosyltransferase/glycogen phosphorylase"/>
    <property type="match status" value="1"/>
</dbReference>
<name>A0ABV4CJ15_9PSEU</name>
<dbReference type="Gene3D" id="3.40.50.2000">
    <property type="entry name" value="Glycogen Phosphorylase B"/>
    <property type="match status" value="2"/>
</dbReference>
<dbReference type="RefSeq" id="WP_345362655.1">
    <property type="nucleotide sequence ID" value="NZ_BAABII010000007.1"/>
</dbReference>
<evidence type="ECO:0000313" key="3">
    <source>
        <dbReference type="Proteomes" id="UP001564626"/>
    </source>
</evidence>
<evidence type="ECO:0000259" key="1">
    <source>
        <dbReference type="Pfam" id="PF06722"/>
    </source>
</evidence>
<dbReference type="Pfam" id="PF06722">
    <property type="entry name" value="EryCIII-like_C"/>
    <property type="match status" value="1"/>
</dbReference>
<sequence length="394" mass="42270">MGARVLFAATPAWGHVYPVLAGLAELRRRGHRVRCLASRSFAPEVGGVVDVVGYDSPMDGAGAELSDMAGVLPLMLAEARAAHAALDRAVREERPDVVVADVLSMAGWLLGRAHDLPVVRTWPVFASNAEFSLHQDYGSRSDTDESMARFFADATGFLDEIGLSAEVSPEQLFDNAADRDIVLFPRALQPKGETFGPRFTFITPCIRPAERSPELAWLRRSKPLAVVSLGTVFNENLGFFRTCVGGVRRLGWHCAAALGDKVAPHEVGPVSERVLLRARLPMLDALAHASAAVSHGGLTSTIEALAQGVPVLVAPQIGEQRAVADSVERLGLGVRLREPFTAGDLADLLQRVAHDAGLAERLRAFRHELRRGRSGGEFADAVEVVLDGTTEGEG</sequence>
<dbReference type="InterPro" id="IPR002213">
    <property type="entry name" value="UDP_glucos_trans"/>
</dbReference>
<accession>A0ABV4CJ15</accession>